<feature type="transmembrane region" description="Helical" evidence="1">
    <location>
        <begin position="68"/>
        <end position="93"/>
    </location>
</feature>
<feature type="chain" id="PRO_5036454694" evidence="2">
    <location>
        <begin position="31"/>
        <end position="106"/>
    </location>
</feature>
<evidence type="ECO:0000313" key="3">
    <source>
        <dbReference type="EMBL" id="KAG2459804.1"/>
    </source>
</evidence>
<dbReference type="PANTHER" id="PTHR36293:SF1">
    <property type="entry name" value="TRANSMEMBRANE PROTEIN 213"/>
    <property type="match status" value="1"/>
</dbReference>
<comment type="caution">
    <text evidence="3">The sequence shown here is derived from an EMBL/GenBank/DDBJ whole genome shotgun (WGS) entry which is preliminary data.</text>
</comment>
<feature type="non-terminal residue" evidence="3">
    <location>
        <position position="106"/>
    </location>
</feature>
<dbReference type="AlphaFoldDB" id="A0A8X7X226"/>
<keyword evidence="4" id="KW-1185">Reference proteome</keyword>
<keyword evidence="1" id="KW-0472">Membrane</keyword>
<keyword evidence="1" id="KW-1133">Transmembrane helix</keyword>
<dbReference type="Proteomes" id="UP000886611">
    <property type="component" value="Unassembled WGS sequence"/>
</dbReference>
<gene>
    <name evidence="3" type="primary">Tmem213</name>
    <name evidence="3" type="ORF">GTO96_0021247</name>
</gene>
<keyword evidence="1" id="KW-0812">Transmembrane</keyword>
<dbReference type="Pfam" id="PF15192">
    <property type="entry name" value="TMEM213"/>
    <property type="match status" value="1"/>
</dbReference>
<feature type="non-terminal residue" evidence="3">
    <location>
        <position position="1"/>
    </location>
</feature>
<proteinExistence type="predicted"/>
<name>A0A8X7X226_POLSE</name>
<dbReference type="PANTHER" id="PTHR36293">
    <property type="entry name" value="TRANSMEMBRANE PROTEIN 213"/>
    <property type="match status" value="1"/>
</dbReference>
<keyword evidence="2" id="KW-0732">Signal</keyword>
<reference evidence="3 4" key="1">
    <citation type="journal article" date="2021" name="Cell">
        <title>Tracing the genetic footprints of vertebrate landing in non-teleost ray-finned fishes.</title>
        <authorList>
            <person name="Bi X."/>
            <person name="Wang K."/>
            <person name="Yang L."/>
            <person name="Pan H."/>
            <person name="Jiang H."/>
            <person name="Wei Q."/>
            <person name="Fang M."/>
            <person name="Yu H."/>
            <person name="Zhu C."/>
            <person name="Cai Y."/>
            <person name="He Y."/>
            <person name="Gan X."/>
            <person name="Zeng H."/>
            <person name="Yu D."/>
            <person name="Zhu Y."/>
            <person name="Jiang H."/>
            <person name="Qiu Q."/>
            <person name="Yang H."/>
            <person name="Zhang Y.E."/>
            <person name="Wang W."/>
            <person name="Zhu M."/>
            <person name="He S."/>
            <person name="Zhang G."/>
        </authorList>
    </citation>
    <scope>NUCLEOTIDE SEQUENCE [LARGE SCALE GENOMIC DNA]</scope>
    <source>
        <strain evidence="3">Bchr_013</strain>
    </source>
</reference>
<evidence type="ECO:0000256" key="1">
    <source>
        <dbReference type="SAM" id="Phobius"/>
    </source>
</evidence>
<organism evidence="3 4">
    <name type="scientific">Polypterus senegalus</name>
    <name type="common">Senegal bichir</name>
    <dbReference type="NCBI Taxonomy" id="55291"/>
    <lineage>
        <taxon>Eukaryota</taxon>
        <taxon>Metazoa</taxon>
        <taxon>Chordata</taxon>
        <taxon>Craniata</taxon>
        <taxon>Vertebrata</taxon>
        <taxon>Euteleostomi</taxon>
        <taxon>Actinopterygii</taxon>
        <taxon>Polypteriformes</taxon>
        <taxon>Polypteridae</taxon>
        <taxon>Polypterus</taxon>
    </lineage>
</organism>
<dbReference type="InterPro" id="IPR028121">
    <property type="entry name" value="TMEM213"/>
</dbReference>
<protein>
    <submittedName>
        <fullName evidence="3">TM213 protein</fullName>
    </submittedName>
</protein>
<feature type="signal peptide" evidence="2">
    <location>
        <begin position="1"/>
        <end position="30"/>
    </location>
</feature>
<dbReference type="OrthoDB" id="9949160at2759"/>
<evidence type="ECO:0000313" key="4">
    <source>
        <dbReference type="Proteomes" id="UP000886611"/>
    </source>
</evidence>
<sequence>MGAFRWSRFAFPVLLLPLLLLHALVVPGGGSSLTSGTSNNYSDPCMDPNKLQICSIAAKCCQTGVDDYGWIAAAVGWSLWFLTMILFCVSKLLTLGTASSSKYTKA</sequence>
<dbReference type="EMBL" id="JAATIS010005064">
    <property type="protein sequence ID" value="KAG2459804.1"/>
    <property type="molecule type" value="Genomic_DNA"/>
</dbReference>
<accession>A0A8X7X226</accession>
<evidence type="ECO:0000256" key="2">
    <source>
        <dbReference type="SAM" id="SignalP"/>
    </source>
</evidence>